<feature type="transmembrane region" description="Helical" evidence="1">
    <location>
        <begin position="72"/>
        <end position="97"/>
    </location>
</feature>
<dbReference type="PATRIC" id="fig|1331060.3.peg.2058"/>
<protein>
    <submittedName>
        <fullName evidence="2">Uncharacterized protein</fullName>
    </submittedName>
</protein>
<reference evidence="2 3" key="1">
    <citation type="journal article" date="2013" name="Genome Announc.">
        <title>Draft Genome Sequence of Sphingobium lactosutens Strain DS20T, Isolated from a Hexachlorocyclohexane Dumpsite.</title>
        <authorList>
            <person name="Kumar R."/>
            <person name="Dwivedi V."/>
            <person name="Negi V."/>
            <person name="Khurana J.P."/>
            <person name="Lal R."/>
        </authorList>
    </citation>
    <scope>NUCLEOTIDE SEQUENCE [LARGE SCALE GENOMIC DNA]</scope>
    <source>
        <strain evidence="2 3">DS20</strain>
    </source>
</reference>
<dbReference type="EMBL" id="ATDP01000082">
    <property type="protein sequence ID" value="EQB15748.1"/>
    <property type="molecule type" value="Genomic_DNA"/>
</dbReference>
<dbReference type="eggNOG" id="ENOG50310XF">
    <property type="taxonomic scope" value="Bacteria"/>
</dbReference>
<organism evidence="2 3">
    <name type="scientific">Sphingobium lactosutens DS20</name>
    <dbReference type="NCBI Taxonomy" id="1331060"/>
    <lineage>
        <taxon>Bacteria</taxon>
        <taxon>Pseudomonadati</taxon>
        <taxon>Pseudomonadota</taxon>
        <taxon>Alphaproteobacteria</taxon>
        <taxon>Sphingomonadales</taxon>
        <taxon>Sphingomonadaceae</taxon>
        <taxon>Sphingobium</taxon>
    </lineage>
</organism>
<name>T0HUD3_9SPHN</name>
<keyword evidence="1" id="KW-0812">Transmembrane</keyword>
<proteinExistence type="predicted"/>
<feature type="transmembrane region" description="Helical" evidence="1">
    <location>
        <begin position="37"/>
        <end position="60"/>
    </location>
</feature>
<evidence type="ECO:0000313" key="3">
    <source>
        <dbReference type="Proteomes" id="UP000015531"/>
    </source>
</evidence>
<accession>T0HUD3</accession>
<dbReference type="AlphaFoldDB" id="T0HUD3"/>
<keyword evidence="3" id="KW-1185">Reference proteome</keyword>
<dbReference type="Proteomes" id="UP000015531">
    <property type="component" value="Unassembled WGS sequence"/>
</dbReference>
<dbReference type="OrthoDB" id="7478167at2"/>
<keyword evidence="1" id="KW-0472">Membrane</keyword>
<comment type="caution">
    <text evidence="2">The sequence shown here is derived from an EMBL/GenBank/DDBJ whole genome shotgun (WGS) entry which is preliminary data.</text>
</comment>
<keyword evidence="1" id="KW-1133">Transmembrane helix</keyword>
<evidence type="ECO:0000313" key="2">
    <source>
        <dbReference type="EMBL" id="EQB15748.1"/>
    </source>
</evidence>
<sequence>MTELKGRSRSNIVRSRDAAYADAAERVRFQASFAEKLLNALMIANGGAIIGLFTFLGNLIGKQGSPIHVSVVPIWAAFVCFVLGLAFTLAAHIMAFLSQQMFYFQAMEEAERFDRAIVMDEPQMDRSAEIAHNSSGKRHYARGMAMAGVGIILFVAGCASALLGLLPT</sequence>
<evidence type="ECO:0000256" key="1">
    <source>
        <dbReference type="SAM" id="Phobius"/>
    </source>
</evidence>
<gene>
    <name evidence="2" type="ORF">RLDS_10765</name>
</gene>
<dbReference type="RefSeq" id="WP_021225877.1">
    <property type="nucleotide sequence ID" value="NZ_ATDP01000082.1"/>
</dbReference>
<feature type="transmembrane region" description="Helical" evidence="1">
    <location>
        <begin position="144"/>
        <end position="166"/>
    </location>
</feature>